<evidence type="ECO:0000256" key="9">
    <source>
        <dbReference type="HAMAP-Rule" id="MF_01014"/>
    </source>
</evidence>
<evidence type="ECO:0000256" key="6">
    <source>
        <dbReference type="ARBA" id="ARBA00022605"/>
    </source>
</evidence>
<evidence type="ECO:0000256" key="2">
    <source>
        <dbReference type="ARBA" id="ARBA00004496"/>
    </source>
</evidence>
<evidence type="ECO:0000256" key="10">
    <source>
        <dbReference type="RuleBase" id="RU003657"/>
    </source>
</evidence>
<dbReference type="Proteomes" id="UP000810252">
    <property type="component" value="Unassembled WGS sequence"/>
</dbReference>
<dbReference type="InterPro" id="IPR044524">
    <property type="entry name" value="Isoase_HisA-like"/>
</dbReference>
<comment type="pathway">
    <text evidence="3 9 11">Amino-acid biosynthesis; L-histidine biosynthesis; L-histidine from 5-phospho-alpha-D-ribose 1-diphosphate: step 4/9.</text>
</comment>
<gene>
    <name evidence="9 12" type="primary">hisA</name>
    <name evidence="12" type="ORF">IAC29_02820</name>
</gene>
<dbReference type="FunFam" id="3.20.20.70:FF:000009">
    <property type="entry name" value="1-(5-phosphoribosyl)-5-[(5-phosphoribosylamino)methylideneamino] imidazole-4-carboxamide isomerase"/>
    <property type="match status" value="1"/>
</dbReference>
<dbReference type="PANTHER" id="PTHR43090">
    <property type="entry name" value="1-(5-PHOSPHORIBOSYL)-5-[(5-PHOSPHORIBOSYLAMINO)METHYLIDENEAMINO] IMIDAZOLE-4-CARBOXAMIDE ISOMERASE"/>
    <property type="match status" value="1"/>
</dbReference>
<feature type="active site" description="Proton acceptor" evidence="9">
    <location>
        <position position="9"/>
    </location>
</feature>
<proteinExistence type="inferred from homology"/>
<evidence type="ECO:0000256" key="4">
    <source>
        <dbReference type="ARBA" id="ARBA00009667"/>
    </source>
</evidence>
<evidence type="ECO:0000256" key="3">
    <source>
        <dbReference type="ARBA" id="ARBA00005133"/>
    </source>
</evidence>
<evidence type="ECO:0000256" key="11">
    <source>
        <dbReference type="RuleBase" id="RU003658"/>
    </source>
</evidence>
<comment type="subcellular location">
    <subcellularLocation>
        <location evidence="2 9 11">Cytoplasm</location>
    </subcellularLocation>
</comment>
<evidence type="ECO:0000256" key="7">
    <source>
        <dbReference type="ARBA" id="ARBA00023102"/>
    </source>
</evidence>
<dbReference type="Pfam" id="PF00977">
    <property type="entry name" value="His_biosynth"/>
    <property type="match status" value="1"/>
</dbReference>
<dbReference type="InterPro" id="IPR023016">
    <property type="entry name" value="HisA/PriA"/>
</dbReference>
<evidence type="ECO:0000256" key="8">
    <source>
        <dbReference type="ARBA" id="ARBA00023235"/>
    </source>
</evidence>
<dbReference type="EC" id="5.3.1.16" evidence="9 11"/>
<dbReference type="InterPro" id="IPR006063">
    <property type="entry name" value="HisA_bact_arch"/>
</dbReference>
<comment type="caution">
    <text evidence="12">The sequence shown here is derived from an EMBL/GenBank/DDBJ whole genome shotgun (WGS) entry which is preliminary data.</text>
</comment>
<dbReference type="PANTHER" id="PTHR43090:SF2">
    <property type="entry name" value="1-(5-PHOSPHORIBOSYL)-5-[(5-PHOSPHORIBOSYLAMINO)METHYLIDENEAMINO] IMIDAZOLE-4-CARBOXAMIDE ISOMERASE"/>
    <property type="match status" value="1"/>
</dbReference>
<evidence type="ECO:0000256" key="5">
    <source>
        <dbReference type="ARBA" id="ARBA00022490"/>
    </source>
</evidence>
<evidence type="ECO:0000313" key="12">
    <source>
        <dbReference type="EMBL" id="MBO8448189.1"/>
    </source>
</evidence>
<dbReference type="GO" id="GO:0005737">
    <property type="term" value="C:cytoplasm"/>
    <property type="evidence" value="ECO:0007669"/>
    <property type="project" value="UniProtKB-SubCell"/>
</dbReference>
<dbReference type="HAMAP" id="MF_01014">
    <property type="entry name" value="HisA"/>
    <property type="match status" value="1"/>
</dbReference>
<accession>A0A9D9EIG0</accession>
<feature type="active site" description="Proton donor" evidence="9">
    <location>
        <position position="131"/>
    </location>
</feature>
<dbReference type="SUPFAM" id="SSF51366">
    <property type="entry name" value="Ribulose-phoshate binding barrel"/>
    <property type="match status" value="1"/>
</dbReference>
<evidence type="ECO:0000256" key="1">
    <source>
        <dbReference type="ARBA" id="ARBA00000901"/>
    </source>
</evidence>
<keyword evidence="8 9" id="KW-0413">Isomerase</keyword>
<keyword evidence="7 9" id="KW-0368">Histidine biosynthesis</keyword>
<dbReference type="GO" id="GO:0003949">
    <property type="term" value="F:1-(5-phosphoribosyl)-5-[(5-phosphoribosylamino)methylideneamino]imidazole-4-carboxamide isomerase activity"/>
    <property type="evidence" value="ECO:0007669"/>
    <property type="project" value="UniProtKB-UniRule"/>
</dbReference>
<dbReference type="CDD" id="cd04732">
    <property type="entry name" value="HisA"/>
    <property type="match status" value="1"/>
</dbReference>
<reference evidence="12" key="2">
    <citation type="journal article" date="2021" name="PeerJ">
        <title>Extensive microbial diversity within the chicken gut microbiome revealed by metagenomics and culture.</title>
        <authorList>
            <person name="Gilroy R."/>
            <person name="Ravi A."/>
            <person name="Getino M."/>
            <person name="Pursley I."/>
            <person name="Horton D.L."/>
            <person name="Alikhan N.F."/>
            <person name="Baker D."/>
            <person name="Gharbi K."/>
            <person name="Hall N."/>
            <person name="Watson M."/>
            <person name="Adriaenssens E.M."/>
            <person name="Foster-Nyarko E."/>
            <person name="Jarju S."/>
            <person name="Secka A."/>
            <person name="Antonio M."/>
            <person name="Oren A."/>
            <person name="Chaudhuri R.R."/>
            <person name="La Ragione R."/>
            <person name="Hildebrand F."/>
            <person name="Pallen M.J."/>
        </authorList>
    </citation>
    <scope>NUCLEOTIDE SEQUENCE</scope>
    <source>
        <strain evidence="12">20514</strain>
    </source>
</reference>
<evidence type="ECO:0000313" key="13">
    <source>
        <dbReference type="Proteomes" id="UP000810252"/>
    </source>
</evidence>
<dbReference type="EMBL" id="JADIMQ010000042">
    <property type="protein sequence ID" value="MBO8448189.1"/>
    <property type="molecule type" value="Genomic_DNA"/>
</dbReference>
<sequence>MIDIIPAIDILDGRCVRLTQGDYGRSRTYSGNPLEVAKRFEDCGVSFLHLVDLDGAKSRHPVNLGVLEKIASRTSLKVEFGGGIKDGAAVSSAFGAGAARVICGSVACSDPDLFSSWLKTYGGTRIVLGADVLDGFAAVNGWQEKAEVSVSDLLGRFVPEGLATAVVTDVSRDGMLGGPAVDLYSGLMGEFPGVEIVASGGVGSLKDIEALDLAGVPAVIVGKAIYEGRIGIKDIAVFRGL</sequence>
<reference evidence="12" key="1">
    <citation type="submission" date="2020-10" db="EMBL/GenBank/DDBJ databases">
        <authorList>
            <person name="Gilroy R."/>
        </authorList>
    </citation>
    <scope>NUCLEOTIDE SEQUENCE</scope>
    <source>
        <strain evidence="12">20514</strain>
    </source>
</reference>
<organism evidence="12 13">
    <name type="scientific">Candidatus Cryptobacteroides merdigallinarum</name>
    <dbReference type="NCBI Taxonomy" id="2840770"/>
    <lineage>
        <taxon>Bacteria</taxon>
        <taxon>Pseudomonadati</taxon>
        <taxon>Bacteroidota</taxon>
        <taxon>Bacteroidia</taxon>
        <taxon>Bacteroidales</taxon>
        <taxon>Candidatus Cryptobacteroides</taxon>
    </lineage>
</organism>
<keyword evidence="6 9" id="KW-0028">Amino-acid biosynthesis</keyword>
<dbReference type="InterPro" id="IPR006062">
    <property type="entry name" value="His_biosynth"/>
</dbReference>
<dbReference type="AlphaFoldDB" id="A0A9D9EIG0"/>
<dbReference type="NCBIfam" id="TIGR00007">
    <property type="entry name" value="1-(5-phosphoribosyl)-5-[(5-phosphoribosylamino)methylideneamino]imidazole-4-carboxamide isomerase"/>
    <property type="match status" value="1"/>
</dbReference>
<dbReference type="InterPro" id="IPR013785">
    <property type="entry name" value="Aldolase_TIM"/>
</dbReference>
<comment type="similarity">
    <text evidence="4 9 10">Belongs to the HisA/HisF family.</text>
</comment>
<dbReference type="GO" id="GO:0000105">
    <property type="term" value="P:L-histidine biosynthetic process"/>
    <property type="evidence" value="ECO:0007669"/>
    <property type="project" value="UniProtKB-UniRule"/>
</dbReference>
<name>A0A9D9EIG0_9BACT</name>
<dbReference type="Gene3D" id="3.20.20.70">
    <property type="entry name" value="Aldolase class I"/>
    <property type="match status" value="1"/>
</dbReference>
<comment type="catalytic activity">
    <reaction evidence="1 9 11">
        <text>1-(5-phospho-beta-D-ribosyl)-5-[(5-phospho-beta-D-ribosylamino)methylideneamino]imidazole-4-carboxamide = 5-[(5-phospho-1-deoxy-D-ribulos-1-ylimino)methylamino]-1-(5-phospho-beta-D-ribosyl)imidazole-4-carboxamide</text>
        <dbReference type="Rhea" id="RHEA:15469"/>
        <dbReference type="ChEBI" id="CHEBI:58435"/>
        <dbReference type="ChEBI" id="CHEBI:58525"/>
        <dbReference type="EC" id="5.3.1.16"/>
    </reaction>
</comment>
<keyword evidence="5 9" id="KW-0963">Cytoplasm</keyword>
<dbReference type="GO" id="GO:0000162">
    <property type="term" value="P:L-tryptophan biosynthetic process"/>
    <property type="evidence" value="ECO:0007669"/>
    <property type="project" value="TreeGrafter"/>
</dbReference>
<dbReference type="InterPro" id="IPR011060">
    <property type="entry name" value="RibuloseP-bd_barrel"/>
</dbReference>
<protein>
    <recommendedName>
        <fullName evidence="9 11">1-(5-phosphoribosyl)-5-[(5-phosphoribosylamino)methylideneamino] imidazole-4-carboxamide isomerase</fullName>
        <ecNumber evidence="9 11">5.3.1.16</ecNumber>
    </recommendedName>
    <alternativeName>
        <fullName evidence="9">Phosphoribosylformimino-5-aminoimidazole carboxamide ribotide isomerase</fullName>
    </alternativeName>
</protein>